<accession>A0A974PKN5</accession>
<dbReference type="KEGG" id="xdi:EZH22_17730"/>
<protein>
    <submittedName>
        <fullName evidence="2">Uncharacterized protein</fullName>
    </submittedName>
</protein>
<proteinExistence type="predicted"/>
<feature type="transmembrane region" description="Helical" evidence="1">
    <location>
        <begin position="95"/>
        <end position="114"/>
    </location>
</feature>
<gene>
    <name evidence="2" type="ORF">EZH22_17730</name>
</gene>
<dbReference type="RefSeq" id="WP_203191842.1">
    <property type="nucleotide sequence ID" value="NZ_CP063362.1"/>
</dbReference>
<keyword evidence="3" id="KW-1185">Reference proteome</keyword>
<evidence type="ECO:0000313" key="2">
    <source>
        <dbReference type="EMBL" id="QRG04966.1"/>
    </source>
</evidence>
<evidence type="ECO:0000256" key="1">
    <source>
        <dbReference type="SAM" id="Phobius"/>
    </source>
</evidence>
<dbReference type="EMBL" id="CP063362">
    <property type="protein sequence ID" value="QRG04966.1"/>
    <property type="molecule type" value="Genomic_DNA"/>
</dbReference>
<reference evidence="2 3" key="1">
    <citation type="submission" date="2020-10" db="EMBL/GenBank/DDBJ databases">
        <title>Degradation of 1,4-Dioxane by Xanthobacter sp. YN2, via a Novel Group-2 Soluble Di-Iron Monooxygenase.</title>
        <authorList>
            <person name="Ma F."/>
            <person name="Wang Y."/>
            <person name="Yang J."/>
            <person name="Guo H."/>
            <person name="Su D."/>
            <person name="Yu L."/>
        </authorList>
    </citation>
    <scope>NUCLEOTIDE SEQUENCE [LARGE SCALE GENOMIC DNA]</scope>
    <source>
        <strain evidence="2 3">YN2</strain>
    </source>
</reference>
<name>A0A974PKN5_9HYPH</name>
<sequence length="247" mass="25997">MHKAMTSILWWGGLVAAPLVLAGMELFHPAGFTNAPGMYAYLCTAQPFAPQHWALAYFGPHWWFTLHVIQLPLLGLVSVGLWLAMDGIETGAAAVFAWLSRIATFFFLIGYTALDSIGGVGLGRTMLNMEALNAAGKLDARQMEGAALLLDTNWVDPWIGGVGSVASLLGSWAVFASALCAAVALLLVRRAPWPALVLLVGFGWEIQVSHASPHGPLGFALLAVAATWIRLAGASRAPAIAPAAVAA</sequence>
<keyword evidence="1" id="KW-0472">Membrane</keyword>
<feature type="transmembrane region" description="Helical" evidence="1">
    <location>
        <begin position="158"/>
        <end position="188"/>
    </location>
</feature>
<keyword evidence="1" id="KW-1133">Transmembrane helix</keyword>
<feature type="transmembrane region" description="Helical" evidence="1">
    <location>
        <begin position="62"/>
        <end position="83"/>
    </location>
</feature>
<evidence type="ECO:0000313" key="3">
    <source>
        <dbReference type="Proteomes" id="UP000596427"/>
    </source>
</evidence>
<organism evidence="2 3">
    <name type="scientific">Xanthobacter dioxanivorans</name>
    <dbReference type="NCBI Taxonomy" id="2528964"/>
    <lineage>
        <taxon>Bacteria</taxon>
        <taxon>Pseudomonadati</taxon>
        <taxon>Pseudomonadota</taxon>
        <taxon>Alphaproteobacteria</taxon>
        <taxon>Hyphomicrobiales</taxon>
        <taxon>Xanthobacteraceae</taxon>
        <taxon>Xanthobacter</taxon>
    </lineage>
</organism>
<dbReference type="AlphaFoldDB" id="A0A974PKN5"/>
<dbReference type="Proteomes" id="UP000596427">
    <property type="component" value="Chromosome"/>
</dbReference>
<keyword evidence="1" id="KW-0812">Transmembrane</keyword>